<sequence length="669" mass="72954">MSYFVTGATGFIGRHLVQELVDHREGEVFVLCREASLPRLEPLLRRWGTDRVTPVVGDLADPGLGVDPEWVEAHRGDVDHFFHLAAIYDMTADDETNEAMNVGGTRHALELAGALEAGHLHHVSSVAAAGDYHGAFDETMFDEGQDLPSPYHRTKFESEKIVREESPVPWRVYRPAIVVGDSQTGAMDKIDGPYYFFPLMKALRDRVPGWLPLVGADLGDTNVVPVDYVAKAMDHLAHLPDRDGEAFHLVNPEPQPVSEVINLFCSAAGAPRFATPVDRSVTQSGLLGLVPRRLRPLSLLNGVVKSGPGQLLLDQTVGRLGVPAEVLAHTSFEAVFDSRRTEKALAGSGIAVPDLESYARTLWGYWEDNLDTSTGRDPVIRAALQGKHVLITGASSGIGQVTALKVAQAGGVPVLVARGKDKLEETRSMIELRGGTAYVFPCDLSDLEAIDRLCEQVTAELPGIDFIINNAGRSIRRSLRLSHDRFHDFERTMQLNYFGAIRLVMGLVPAMRQQKSGHIVNISSIGVQTNPPRFSAYVASKAALDAWSNVVSSELFGDGITFTNIHMPLVRTPMIAPTKLYDRFPTISPAQAADLVIEAMVERPHEINTLLGNVGAVAHTVAPRTAFRVLNMAYHVFPDSAAAKGEAASQGTRESEQIMLAKVFKGVHW</sequence>
<evidence type="ECO:0000256" key="2">
    <source>
        <dbReference type="ARBA" id="ARBA00023002"/>
    </source>
</evidence>
<dbReference type="InterPro" id="IPR020904">
    <property type="entry name" value="Sc_DH/Rdtase_CS"/>
</dbReference>
<gene>
    <name evidence="4" type="ORF">ACFPGP_19070</name>
</gene>
<dbReference type="Gene3D" id="3.40.50.720">
    <property type="entry name" value="NAD(P)-binding Rossmann-like Domain"/>
    <property type="match status" value="2"/>
</dbReference>
<protein>
    <submittedName>
        <fullName evidence="4">SDR family oxidoreductase</fullName>
    </submittedName>
</protein>
<organism evidence="4 5">
    <name type="scientific">Nocardioides taihuensis</name>
    <dbReference type="NCBI Taxonomy" id="1835606"/>
    <lineage>
        <taxon>Bacteria</taxon>
        <taxon>Bacillati</taxon>
        <taxon>Actinomycetota</taxon>
        <taxon>Actinomycetes</taxon>
        <taxon>Propionibacteriales</taxon>
        <taxon>Nocardioidaceae</taxon>
        <taxon>Nocardioides</taxon>
    </lineage>
</organism>
<dbReference type="PRINTS" id="PR00080">
    <property type="entry name" value="SDRFAMILY"/>
</dbReference>
<evidence type="ECO:0000313" key="4">
    <source>
        <dbReference type="EMBL" id="MFC5178791.1"/>
    </source>
</evidence>
<evidence type="ECO:0000313" key="5">
    <source>
        <dbReference type="Proteomes" id="UP001596087"/>
    </source>
</evidence>
<dbReference type="PROSITE" id="PS00061">
    <property type="entry name" value="ADH_SHORT"/>
    <property type="match status" value="1"/>
</dbReference>
<feature type="domain" description="Ketoreductase" evidence="3">
    <location>
        <begin position="387"/>
        <end position="571"/>
    </location>
</feature>
<dbReference type="Pfam" id="PF07993">
    <property type="entry name" value="NAD_binding_4"/>
    <property type="match status" value="1"/>
</dbReference>
<dbReference type="PANTHER" id="PTHR44196:SF1">
    <property type="entry name" value="DEHYDROGENASE_REDUCTASE SDR FAMILY MEMBER 7B"/>
    <property type="match status" value="1"/>
</dbReference>
<evidence type="ECO:0000256" key="1">
    <source>
        <dbReference type="ARBA" id="ARBA00006484"/>
    </source>
</evidence>
<name>A0ABW0BN55_9ACTN</name>
<comment type="caution">
    <text evidence="4">The sequence shown here is derived from an EMBL/GenBank/DDBJ whole genome shotgun (WGS) entry which is preliminary data.</text>
</comment>
<proteinExistence type="inferred from homology"/>
<dbReference type="CDD" id="cd05263">
    <property type="entry name" value="MupV_like_SDR_e"/>
    <property type="match status" value="1"/>
</dbReference>
<dbReference type="InterPro" id="IPR002347">
    <property type="entry name" value="SDR_fam"/>
</dbReference>
<dbReference type="InterPro" id="IPR013120">
    <property type="entry name" value="FAR_NAD-bd"/>
</dbReference>
<keyword evidence="2" id="KW-0560">Oxidoreductase</keyword>
<dbReference type="CDD" id="cd05233">
    <property type="entry name" value="SDR_c"/>
    <property type="match status" value="1"/>
</dbReference>
<evidence type="ECO:0000259" key="3">
    <source>
        <dbReference type="SMART" id="SM00822"/>
    </source>
</evidence>
<dbReference type="InterPro" id="IPR057313">
    <property type="entry name" value="Maqu_2507-like"/>
</dbReference>
<keyword evidence="5" id="KW-1185">Reference proteome</keyword>
<dbReference type="RefSeq" id="WP_378592514.1">
    <property type="nucleotide sequence ID" value="NZ_JBHSKD010000027.1"/>
</dbReference>
<dbReference type="NCBIfam" id="NF005539">
    <property type="entry name" value="PRK07201.1"/>
    <property type="match status" value="1"/>
</dbReference>
<dbReference type="SMART" id="SM00822">
    <property type="entry name" value="PKS_KR"/>
    <property type="match status" value="1"/>
</dbReference>
<dbReference type="Pfam" id="PF00106">
    <property type="entry name" value="adh_short"/>
    <property type="match status" value="1"/>
</dbReference>
<comment type="similarity">
    <text evidence="1">Belongs to the short-chain dehydrogenases/reductases (SDR) family.</text>
</comment>
<dbReference type="SUPFAM" id="SSF51735">
    <property type="entry name" value="NAD(P)-binding Rossmann-fold domains"/>
    <property type="match status" value="2"/>
</dbReference>
<accession>A0ABW0BN55</accession>
<dbReference type="PRINTS" id="PR00081">
    <property type="entry name" value="GDHRDH"/>
</dbReference>
<dbReference type="Proteomes" id="UP001596087">
    <property type="component" value="Unassembled WGS sequence"/>
</dbReference>
<reference evidence="5" key="1">
    <citation type="journal article" date="2019" name="Int. J. Syst. Evol. Microbiol.">
        <title>The Global Catalogue of Microorganisms (GCM) 10K type strain sequencing project: providing services to taxonomists for standard genome sequencing and annotation.</title>
        <authorList>
            <consortium name="The Broad Institute Genomics Platform"/>
            <consortium name="The Broad Institute Genome Sequencing Center for Infectious Disease"/>
            <person name="Wu L."/>
            <person name="Ma J."/>
        </authorList>
    </citation>
    <scope>NUCLEOTIDE SEQUENCE [LARGE SCALE GENOMIC DNA]</scope>
    <source>
        <strain evidence="5">DFY41</strain>
    </source>
</reference>
<dbReference type="InterPro" id="IPR036291">
    <property type="entry name" value="NAD(P)-bd_dom_sf"/>
</dbReference>
<dbReference type="InterPro" id="IPR057326">
    <property type="entry name" value="KR_dom"/>
</dbReference>
<dbReference type="PANTHER" id="PTHR44196">
    <property type="entry name" value="DEHYDROGENASE/REDUCTASE SDR FAMILY MEMBER 7B"/>
    <property type="match status" value="1"/>
</dbReference>
<dbReference type="EMBL" id="JBHSKD010000027">
    <property type="protein sequence ID" value="MFC5178791.1"/>
    <property type="molecule type" value="Genomic_DNA"/>
</dbReference>